<dbReference type="InterPro" id="IPR036026">
    <property type="entry name" value="Seven-hairpin_glycosidases"/>
</dbReference>
<keyword evidence="7" id="KW-0479">Metal-binding</keyword>
<sequence length="595" mass="67530">MIYQRRWRYKVIAACLILLFYLYYLNAPESSTPYVDVVTDPVTVTKEPWTQLCHDPSPTYNPPNHNRFKWRKLRIKHPVTSFIQLPTEAPSPLPPIQHVFEAQAAERIALQAQRQAEVKKVFQRGWKSYKQMAWLHDELSPKSGAPQNTFGGWGATLVDSLDTLWIMGLKDEFEEAVAAAATIDFSPEKTSQETINMFETTIRYLGGFLSAFDLTDCKDRRLLDKAVELGDMIYASFDTKNRMPVTRWSPQKAMKGKKQHPADKGIIAEVASSSMELTRLSQLTGDMRWFDAIQRITNILDEQQNKTNLPGLWPVGCSPLSADFTRDSTFTLGSMADSAYEYLPKMYALLGGTDAAAQYARLYSHAMNTAMEHLFFRPVVPDNADILVSGQTRVPSASSTPHLEPGGQHLTCYIGGTLALGGRLLSNKTHIEVGRKLTDGCVWTYRNTPTGLMPEEFRMQACDSSSSCEFDKERWKSDHGSQHPGFTSIKDSHYKLRPEAIESVFYLYRITGDPKLQDVAWEMFQAIEKHTRTDLANAALRDVMDPDRGREDSMESFWFGETLKYFYLVFSDPGLISLDDFVFNTEAHPFRIPKP</sequence>
<keyword evidence="9" id="KW-0326">Glycosidase</keyword>
<feature type="transmembrane region" description="Helical" evidence="10">
    <location>
        <begin position="7"/>
        <end position="25"/>
    </location>
</feature>
<evidence type="ECO:0000256" key="4">
    <source>
        <dbReference type="ARBA" id="ARBA00022801"/>
    </source>
</evidence>
<protein>
    <recommendedName>
        <fullName evidence="9">alpha-1,2-Mannosidase</fullName>
        <ecNumber evidence="9">3.2.1.-</ecNumber>
    </recommendedName>
</protein>
<dbReference type="Pfam" id="PF01532">
    <property type="entry name" value="Glyco_hydro_47"/>
    <property type="match status" value="1"/>
</dbReference>
<evidence type="ECO:0000256" key="10">
    <source>
        <dbReference type="SAM" id="Phobius"/>
    </source>
</evidence>
<dbReference type="STRING" id="559298.A0A179U997"/>
<dbReference type="GO" id="GO:0004571">
    <property type="term" value="F:mannosyl-oligosaccharide 1,2-alpha-mannosidase activity"/>
    <property type="evidence" value="ECO:0007669"/>
    <property type="project" value="InterPro"/>
</dbReference>
<dbReference type="KEGG" id="bgh:BDBG_00414"/>
<dbReference type="Proteomes" id="UP000002038">
    <property type="component" value="Unassembled WGS sequence"/>
</dbReference>
<dbReference type="GO" id="GO:0016020">
    <property type="term" value="C:membrane"/>
    <property type="evidence" value="ECO:0007669"/>
    <property type="project" value="InterPro"/>
</dbReference>
<reference evidence="12" key="1">
    <citation type="journal article" date="2015" name="PLoS Genet.">
        <title>The dynamic genome and transcriptome of the human fungal pathogen Blastomyces and close relative Emmonsia.</title>
        <authorList>
            <person name="Munoz J.F."/>
            <person name="Gauthier G.M."/>
            <person name="Desjardins C.A."/>
            <person name="Gallo J.E."/>
            <person name="Holder J."/>
            <person name="Sullivan T.D."/>
            <person name="Marty A.J."/>
            <person name="Carmen J.C."/>
            <person name="Chen Z."/>
            <person name="Ding L."/>
            <person name="Gujja S."/>
            <person name="Magrini V."/>
            <person name="Misas E."/>
            <person name="Mitreva M."/>
            <person name="Priest M."/>
            <person name="Saif S."/>
            <person name="Whiston E.A."/>
            <person name="Young S."/>
            <person name="Zeng Q."/>
            <person name="Goldman W.E."/>
            <person name="Mardis E.R."/>
            <person name="Taylor J.W."/>
            <person name="McEwen J.G."/>
            <person name="Clay O.K."/>
            <person name="Klein B.S."/>
            <person name="Cuomo C.A."/>
        </authorList>
    </citation>
    <scope>NUCLEOTIDE SEQUENCE [LARGE SCALE GENOMIC DNA]</scope>
    <source>
        <strain evidence="12">SLH14081</strain>
    </source>
</reference>
<proteinExistence type="inferred from homology"/>
<dbReference type="PANTHER" id="PTHR11742">
    <property type="entry name" value="MANNOSYL-OLIGOSACCHARIDE ALPHA-1,2-MANNOSIDASE-RELATED"/>
    <property type="match status" value="1"/>
</dbReference>
<feature type="active site" evidence="6">
    <location>
        <position position="337"/>
    </location>
</feature>
<keyword evidence="4 9" id="KW-0378">Hydrolase</keyword>
<dbReference type="EC" id="3.2.1.-" evidence="9"/>
<dbReference type="FunFam" id="1.50.10.10:FF:000037">
    <property type="entry name" value="alpha-1,2-Mannosidase"/>
    <property type="match status" value="1"/>
</dbReference>
<dbReference type="PRINTS" id="PR00747">
    <property type="entry name" value="GLYHDRLASE47"/>
</dbReference>
<evidence type="ECO:0000313" key="11">
    <source>
        <dbReference type="EMBL" id="OAT03727.1"/>
    </source>
</evidence>
<keyword evidence="10" id="KW-0812">Transmembrane</keyword>
<feature type="active site" description="Proton donor" evidence="6">
    <location>
        <position position="455"/>
    </location>
</feature>
<keyword evidence="7" id="KW-0106">Calcium</keyword>
<gene>
    <name evidence="11" type="ORF">BDBG_00414</name>
</gene>
<dbReference type="Gene3D" id="1.50.10.10">
    <property type="match status" value="1"/>
</dbReference>
<feature type="active site" description="Proton donor" evidence="6">
    <location>
        <position position="199"/>
    </location>
</feature>
<dbReference type="GO" id="GO:0005783">
    <property type="term" value="C:endoplasmic reticulum"/>
    <property type="evidence" value="ECO:0007669"/>
    <property type="project" value="TreeGrafter"/>
</dbReference>
<evidence type="ECO:0000256" key="2">
    <source>
        <dbReference type="ARBA" id="ARBA00004922"/>
    </source>
</evidence>
<dbReference type="VEuPathDB" id="FungiDB:BDBG_00414"/>
<dbReference type="InterPro" id="IPR050749">
    <property type="entry name" value="Glycosyl_Hydrolase_47"/>
</dbReference>
<dbReference type="InterPro" id="IPR001382">
    <property type="entry name" value="Glyco_hydro_47"/>
</dbReference>
<keyword evidence="12" id="KW-1185">Reference proteome</keyword>
<keyword evidence="5 8" id="KW-1015">Disulfide bond</keyword>
<comment type="similarity">
    <text evidence="3 9">Belongs to the glycosyl hydrolase 47 family.</text>
</comment>
<dbReference type="EMBL" id="GG657448">
    <property type="protein sequence ID" value="OAT03727.1"/>
    <property type="molecule type" value="Genomic_DNA"/>
</dbReference>
<evidence type="ECO:0000313" key="12">
    <source>
        <dbReference type="Proteomes" id="UP000002038"/>
    </source>
</evidence>
<dbReference type="SUPFAM" id="SSF48225">
    <property type="entry name" value="Seven-hairpin glycosidases"/>
    <property type="match status" value="1"/>
</dbReference>
<dbReference type="OrthoDB" id="8118055at2759"/>
<feature type="active site" evidence="6">
    <location>
        <position position="499"/>
    </location>
</feature>
<evidence type="ECO:0000256" key="8">
    <source>
        <dbReference type="PIRSR" id="PIRSR601382-3"/>
    </source>
</evidence>
<dbReference type="GO" id="GO:0036503">
    <property type="term" value="P:ERAD pathway"/>
    <property type="evidence" value="ECO:0007669"/>
    <property type="project" value="UniProtKB-ARBA"/>
</dbReference>
<accession>A0A179U997</accession>
<keyword evidence="10" id="KW-0472">Membrane</keyword>
<dbReference type="GeneID" id="8510710"/>
<evidence type="ECO:0000256" key="7">
    <source>
        <dbReference type="PIRSR" id="PIRSR601382-2"/>
    </source>
</evidence>
<dbReference type="GO" id="GO:0005975">
    <property type="term" value="P:carbohydrate metabolic process"/>
    <property type="evidence" value="ECO:0007669"/>
    <property type="project" value="InterPro"/>
</dbReference>
<dbReference type="GO" id="GO:0005509">
    <property type="term" value="F:calcium ion binding"/>
    <property type="evidence" value="ECO:0007669"/>
    <property type="project" value="InterPro"/>
</dbReference>
<dbReference type="InterPro" id="IPR012341">
    <property type="entry name" value="6hp_glycosidase-like_sf"/>
</dbReference>
<name>A0A179U997_BLAGS</name>
<dbReference type="AlphaFoldDB" id="A0A179U997"/>
<comment type="cofactor">
    <cofactor evidence="1 7">
        <name>Ca(2+)</name>
        <dbReference type="ChEBI" id="CHEBI:29108"/>
    </cofactor>
</comment>
<dbReference type="UniPathway" id="UPA00378"/>
<evidence type="ECO:0000256" key="1">
    <source>
        <dbReference type="ARBA" id="ARBA00001913"/>
    </source>
</evidence>
<feature type="disulfide bond" evidence="8">
    <location>
        <begin position="412"/>
        <end position="441"/>
    </location>
</feature>
<comment type="pathway">
    <text evidence="2">Protein modification; protein glycosylation.</text>
</comment>
<evidence type="ECO:0000256" key="6">
    <source>
        <dbReference type="PIRSR" id="PIRSR601382-1"/>
    </source>
</evidence>
<evidence type="ECO:0000256" key="9">
    <source>
        <dbReference type="RuleBase" id="RU361193"/>
    </source>
</evidence>
<evidence type="ECO:0000256" key="5">
    <source>
        <dbReference type="ARBA" id="ARBA00023157"/>
    </source>
</evidence>
<feature type="binding site" evidence="7">
    <location>
        <position position="585"/>
    </location>
    <ligand>
        <name>Ca(2+)</name>
        <dbReference type="ChEBI" id="CHEBI:29108"/>
    </ligand>
</feature>
<organism evidence="11 12">
    <name type="scientific">Blastomyces gilchristii (strain SLH14081)</name>
    <name type="common">Blastomyces dermatitidis</name>
    <dbReference type="NCBI Taxonomy" id="559298"/>
    <lineage>
        <taxon>Eukaryota</taxon>
        <taxon>Fungi</taxon>
        <taxon>Dikarya</taxon>
        <taxon>Ascomycota</taxon>
        <taxon>Pezizomycotina</taxon>
        <taxon>Eurotiomycetes</taxon>
        <taxon>Eurotiomycetidae</taxon>
        <taxon>Onygenales</taxon>
        <taxon>Ajellomycetaceae</taxon>
        <taxon>Blastomyces</taxon>
    </lineage>
</organism>
<dbReference type="RefSeq" id="XP_002629168.1">
    <property type="nucleotide sequence ID" value="XM_002629122.2"/>
</dbReference>
<evidence type="ECO:0000256" key="3">
    <source>
        <dbReference type="ARBA" id="ARBA00007658"/>
    </source>
</evidence>
<keyword evidence="10" id="KW-1133">Transmembrane helix</keyword>
<dbReference type="PANTHER" id="PTHR11742:SF89">
    <property type="entry name" value="ALPHA-1,2-MANNOSIDASE"/>
    <property type="match status" value="1"/>
</dbReference>